<sequence>MPSPSTSAIERITLANGLSVVLCHEPRLKRCAASLRVAAGSHDVPQAWPGLAHFLEHLFFLGTERFAAGQNLMSFVQRHGGQINASTRERATDFFFELPPAVFADGLERLCDMLAHPRMAVPDQLREREVLHAEFIAWRGDAQARQQQCLLRSINPQHPLRGFHAGNRYSLSVPNPAFQQALKDFYQRFYQAGQMTLCLSGPQSLAELQTLAIAHGARFAAGRRIAQLPAPPLNTNRKQPIEIDLQNMHLLFACEDLPEKTDEATAFLCHWLNSAKPGGLMATLIERHSIRALKATPLYQFGGQLLLDVVVENNAASTPTPKQAADLFFDWLAFFKRQWPSLTEEYRRVQQRRLQTGGALALAHHHCHALAAELSEPGAEALRALLDQLCPDTLINLQSVDAPSAPTTNWRLPAPNPFLSPVAVHQQHAVPSAFFYSAAVSNECVEAAVYLRWQLPCAQPQLWRMLNDSLQDLTEDARQAGVTLTFSAYGPYWQLRLNGFPEPFAAVIEQCLHRLQHPDSDVQGRYGQPANEPTLIPIRQLLKQLPDHFLTSEPAQETDDLNSVWAKSRWQGFAAGLPDIGKGALNAALTTLPGQPLTQRPASRATHPGKRWQTEPSASSESAVLLFCPAPGTSIEDEAAWRLLAHLLQAPFYQRLRVELQLGYAVFSGIRQINGVTGLLFGVQSPTCDVDQIIDHIETFLGQLPDLICNADLPEQSAALSAQYDLKTLSDEQAAELLWQAHLAGQGGDHALRLQQALSNLDTHLLNASASRLHDASTCWLIVANRPPAAARRDRYLNGKGLS</sequence>
<evidence type="ECO:0000259" key="15">
    <source>
        <dbReference type="Pfam" id="PF00675"/>
    </source>
</evidence>
<feature type="region of interest" description="Disordered" evidence="14">
    <location>
        <begin position="593"/>
        <end position="617"/>
    </location>
</feature>
<evidence type="ECO:0000256" key="1">
    <source>
        <dbReference type="ARBA" id="ARBA00001947"/>
    </source>
</evidence>
<evidence type="ECO:0000256" key="12">
    <source>
        <dbReference type="ARBA" id="ARBA00030977"/>
    </source>
</evidence>
<evidence type="ECO:0000256" key="10">
    <source>
        <dbReference type="ARBA" id="ARBA00023049"/>
    </source>
</evidence>
<evidence type="ECO:0000256" key="8">
    <source>
        <dbReference type="ARBA" id="ARBA00022833"/>
    </source>
</evidence>
<dbReference type="GO" id="GO:0006508">
    <property type="term" value="P:proteolysis"/>
    <property type="evidence" value="ECO:0007669"/>
    <property type="project" value="UniProtKB-KW"/>
</dbReference>
<dbReference type="InterPro" id="IPR054734">
    <property type="entry name" value="PqqF-like_C_4"/>
</dbReference>
<evidence type="ECO:0000313" key="19">
    <source>
        <dbReference type="EMBL" id="ORC61968.1"/>
    </source>
</evidence>
<dbReference type="Pfam" id="PF00675">
    <property type="entry name" value="Peptidase_M16"/>
    <property type="match status" value="1"/>
</dbReference>
<dbReference type="InterPro" id="IPR011765">
    <property type="entry name" value="Pept_M16_N"/>
</dbReference>
<evidence type="ECO:0000256" key="2">
    <source>
        <dbReference type="ARBA" id="ARBA00004886"/>
    </source>
</evidence>
<dbReference type="InterPro" id="IPR011844">
    <property type="entry name" value="PQQ_synth_PqqF"/>
</dbReference>
<dbReference type="InterPro" id="IPR054733">
    <property type="entry name" value="PqqF_C_3"/>
</dbReference>
<dbReference type="PROSITE" id="PS00143">
    <property type="entry name" value="INSULINASE"/>
    <property type="match status" value="1"/>
</dbReference>
<dbReference type="InterPro" id="IPR007863">
    <property type="entry name" value="Peptidase_M16_C"/>
</dbReference>
<dbReference type="InterPro" id="IPR001431">
    <property type="entry name" value="Pept_M16_Zn_BS"/>
</dbReference>
<gene>
    <name evidence="19" type="ORF">BZK31_01435</name>
</gene>
<dbReference type="GO" id="GO:0018189">
    <property type="term" value="P:pyrroloquinoline quinone biosynthetic process"/>
    <property type="evidence" value="ECO:0007669"/>
    <property type="project" value="UniProtKB-KW"/>
</dbReference>
<protein>
    <recommendedName>
        <fullName evidence="4">Coenzyme PQQ synthesis protein F</fullName>
    </recommendedName>
    <alternativeName>
        <fullName evidence="12">Pyrroloquinoline quinone biosynthesis protein F</fullName>
    </alternativeName>
</protein>
<comment type="function">
    <text evidence="11">Required for coenzyme pyrroloquinoline quinone (PQQ) biosynthesis. It is thought that this protein is a protease that cleaves peptides bond in a small peptide (gene pqqA), providing the glutamate and tyrosine residues which are necessary for the synthesis of PQQ.</text>
</comment>
<reference evidence="20" key="1">
    <citation type="submission" date="2017-02" db="EMBL/GenBank/DDBJ databases">
        <title>Pseudomonas floridae sp. nov., a novel pathogenic bacterial species isolated from tomato.</title>
        <authorList>
            <person name="Timilsina S."/>
            <person name="Vallad G.E."/>
            <person name="Jones J.B."/>
        </authorList>
    </citation>
    <scope>NUCLEOTIDE SEQUENCE [LARGE SCALE GENOMIC DNA]</scope>
    <source>
        <strain evidence="20">GEV388</strain>
    </source>
</reference>
<keyword evidence="10" id="KW-0482">Metalloprotease</keyword>
<comment type="similarity">
    <text evidence="3 13">Belongs to the peptidase M16 family.</text>
</comment>
<evidence type="ECO:0000256" key="14">
    <source>
        <dbReference type="SAM" id="MobiDB-lite"/>
    </source>
</evidence>
<dbReference type="PANTHER" id="PTHR43690:SF18">
    <property type="entry name" value="INSULIN-DEGRADING ENZYME-RELATED"/>
    <property type="match status" value="1"/>
</dbReference>
<evidence type="ECO:0000256" key="13">
    <source>
        <dbReference type="RuleBase" id="RU004447"/>
    </source>
</evidence>
<keyword evidence="9" id="KW-0884">PQQ biosynthesis</keyword>
<evidence type="ECO:0000259" key="17">
    <source>
        <dbReference type="Pfam" id="PF22455"/>
    </source>
</evidence>
<proteinExistence type="inferred from homology"/>
<dbReference type="STRING" id="1958950.BZK31_01435"/>
<dbReference type="OrthoDB" id="9811314at2"/>
<evidence type="ECO:0000256" key="9">
    <source>
        <dbReference type="ARBA" id="ARBA00022905"/>
    </source>
</evidence>
<dbReference type="GO" id="GO:0004222">
    <property type="term" value="F:metalloendopeptidase activity"/>
    <property type="evidence" value="ECO:0007669"/>
    <property type="project" value="InterPro"/>
</dbReference>
<organism evidence="19 20">
    <name type="scientific">Pseudomonas floridensis</name>
    <dbReference type="NCBI Taxonomy" id="1958950"/>
    <lineage>
        <taxon>Bacteria</taxon>
        <taxon>Pseudomonadati</taxon>
        <taxon>Pseudomonadota</taxon>
        <taxon>Gammaproteobacteria</taxon>
        <taxon>Pseudomonadales</taxon>
        <taxon>Pseudomonadaceae</taxon>
        <taxon>Pseudomonas</taxon>
    </lineage>
</organism>
<dbReference type="InterPro" id="IPR050626">
    <property type="entry name" value="Peptidase_M16"/>
</dbReference>
<evidence type="ECO:0000313" key="20">
    <source>
        <dbReference type="Proteomes" id="UP000192815"/>
    </source>
</evidence>
<dbReference type="EMBL" id="MUIO01000003">
    <property type="protein sequence ID" value="ORC61968.1"/>
    <property type="molecule type" value="Genomic_DNA"/>
</dbReference>
<feature type="domain" description="Peptidase M16 N-terminal" evidence="15">
    <location>
        <begin position="20"/>
        <end position="135"/>
    </location>
</feature>
<comment type="cofactor">
    <cofactor evidence="1">
        <name>Zn(2+)</name>
        <dbReference type="ChEBI" id="CHEBI:29105"/>
    </cofactor>
</comment>
<keyword evidence="7" id="KW-0378">Hydrolase</keyword>
<evidence type="ECO:0000256" key="3">
    <source>
        <dbReference type="ARBA" id="ARBA00007261"/>
    </source>
</evidence>
<dbReference type="GO" id="GO:0008270">
    <property type="term" value="F:zinc ion binding"/>
    <property type="evidence" value="ECO:0007669"/>
    <property type="project" value="InterPro"/>
</dbReference>
<dbReference type="GO" id="GO:0005737">
    <property type="term" value="C:cytoplasm"/>
    <property type="evidence" value="ECO:0007669"/>
    <property type="project" value="UniProtKB-ARBA"/>
</dbReference>
<dbReference type="Pfam" id="PF22456">
    <property type="entry name" value="PqqF-like_C_4"/>
    <property type="match status" value="1"/>
</dbReference>
<dbReference type="Pfam" id="PF22455">
    <property type="entry name" value="PqqF_C_3"/>
    <property type="match status" value="1"/>
</dbReference>
<feature type="domain" description="Coenzyme PQQ synthesis protein F-like C-terminal lobe" evidence="18">
    <location>
        <begin position="643"/>
        <end position="739"/>
    </location>
</feature>
<dbReference type="AlphaFoldDB" id="A0A1X0NDV1"/>
<evidence type="ECO:0000256" key="7">
    <source>
        <dbReference type="ARBA" id="ARBA00022801"/>
    </source>
</evidence>
<keyword evidence="8" id="KW-0862">Zinc</keyword>
<evidence type="ECO:0000256" key="6">
    <source>
        <dbReference type="ARBA" id="ARBA00022723"/>
    </source>
</evidence>
<evidence type="ECO:0000256" key="5">
    <source>
        <dbReference type="ARBA" id="ARBA00022670"/>
    </source>
</evidence>
<dbReference type="Proteomes" id="UP000192815">
    <property type="component" value="Unassembled WGS sequence"/>
</dbReference>
<evidence type="ECO:0000256" key="11">
    <source>
        <dbReference type="ARBA" id="ARBA00024932"/>
    </source>
</evidence>
<name>A0A1X0NDV1_9PSED</name>
<evidence type="ECO:0000259" key="18">
    <source>
        <dbReference type="Pfam" id="PF22456"/>
    </source>
</evidence>
<dbReference type="Pfam" id="PF05193">
    <property type="entry name" value="Peptidase_M16_C"/>
    <property type="match status" value="1"/>
</dbReference>
<dbReference type="PANTHER" id="PTHR43690">
    <property type="entry name" value="NARDILYSIN"/>
    <property type="match status" value="1"/>
</dbReference>
<dbReference type="NCBIfam" id="TIGR02110">
    <property type="entry name" value="PQQ_syn_pqqF"/>
    <property type="match status" value="1"/>
</dbReference>
<feature type="domain" description="Peptidase M16 C-terminal" evidence="16">
    <location>
        <begin position="180"/>
        <end position="338"/>
    </location>
</feature>
<dbReference type="SUPFAM" id="SSF63411">
    <property type="entry name" value="LuxS/MPP-like metallohydrolase"/>
    <property type="match status" value="2"/>
</dbReference>
<dbReference type="InterPro" id="IPR011249">
    <property type="entry name" value="Metalloenz_LuxS/M16"/>
</dbReference>
<feature type="domain" description="Coenzyme PQQ synthesis protein F C-terminal lobe" evidence="17">
    <location>
        <begin position="446"/>
        <end position="573"/>
    </location>
</feature>
<evidence type="ECO:0000259" key="16">
    <source>
        <dbReference type="Pfam" id="PF05193"/>
    </source>
</evidence>
<keyword evidence="6" id="KW-0479">Metal-binding</keyword>
<comment type="pathway">
    <text evidence="2">Cofactor biosynthesis; pyrroloquinoline quinone biosynthesis.</text>
</comment>
<dbReference type="Gene3D" id="3.30.830.10">
    <property type="entry name" value="Metalloenzyme, LuxS/M16 peptidase-like"/>
    <property type="match status" value="2"/>
</dbReference>
<evidence type="ECO:0000256" key="4">
    <source>
        <dbReference type="ARBA" id="ARBA00015088"/>
    </source>
</evidence>
<accession>A0A1X0NDV1</accession>
<keyword evidence="20" id="KW-1185">Reference proteome</keyword>
<keyword evidence="5" id="KW-0645">Protease</keyword>
<comment type="caution">
    <text evidence="19">The sequence shown here is derived from an EMBL/GenBank/DDBJ whole genome shotgun (WGS) entry which is preliminary data.</text>
</comment>